<evidence type="ECO:0000313" key="1">
    <source>
        <dbReference type="EMBL" id="BBD08106.1"/>
    </source>
</evidence>
<sequence length="105" mass="12013">MRRGIRIFGEFRGVSEEAFGKLDELLDFDEVGYDEGVVVIEHDGHYEGIEDVVLWVMDAMDDGFESNLDVIDHEENILTRFVIEADGFRSKQLNIDDVVQAYPNS</sequence>
<accession>A0A2Z6AY80</accession>
<dbReference type="Proteomes" id="UP000269883">
    <property type="component" value="Chromosome"/>
</dbReference>
<gene>
    <name evidence="1" type="ORF">DFE_1380</name>
</gene>
<organism evidence="1 2">
    <name type="scientific">Desulfovibrio ferrophilus</name>
    <dbReference type="NCBI Taxonomy" id="241368"/>
    <lineage>
        <taxon>Bacteria</taxon>
        <taxon>Pseudomonadati</taxon>
        <taxon>Thermodesulfobacteriota</taxon>
        <taxon>Desulfovibrionia</taxon>
        <taxon>Desulfovibrionales</taxon>
        <taxon>Desulfovibrionaceae</taxon>
        <taxon>Desulfovibrio</taxon>
    </lineage>
</organism>
<evidence type="ECO:0000313" key="2">
    <source>
        <dbReference type="Proteomes" id="UP000269883"/>
    </source>
</evidence>
<reference evidence="1 2" key="1">
    <citation type="journal article" date="2018" name="Sci. Adv.">
        <title>Multi-heme cytochromes provide a pathway for survival in energy-limited environments.</title>
        <authorList>
            <person name="Deng X."/>
            <person name="Dohmae N."/>
            <person name="Nealson K.H."/>
            <person name="Hashimoto K."/>
            <person name="Okamoto A."/>
        </authorList>
    </citation>
    <scope>NUCLEOTIDE SEQUENCE [LARGE SCALE GENOMIC DNA]</scope>
    <source>
        <strain evidence="1 2">IS5</strain>
    </source>
</reference>
<dbReference type="EMBL" id="AP017378">
    <property type="protein sequence ID" value="BBD08106.1"/>
    <property type="molecule type" value="Genomic_DNA"/>
</dbReference>
<name>A0A2Z6AY80_9BACT</name>
<proteinExistence type="predicted"/>
<dbReference type="KEGG" id="dfl:DFE_1380"/>
<dbReference type="AlphaFoldDB" id="A0A2Z6AY80"/>
<protein>
    <submittedName>
        <fullName evidence="1">Uncharacterized protein</fullName>
    </submittedName>
</protein>
<keyword evidence="2" id="KW-1185">Reference proteome</keyword>